<dbReference type="RefSeq" id="WP_033698857.1">
    <property type="nucleotide sequence ID" value="NZ_CAXAPI010000015.1"/>
</dbReference>
<accession>A0ABY7R477</accession>
<keyword evidence="2" id="KW-1185">Reference proteome</keyword>
<dbReference type="GeneID" id="301035791"/>
<reference evidence="1 2" key="1">
    <citation type="journal article" date="2020" name="Front. Microbiol.">
        <title>Toward Biorecycling: Isolation of a Soil Bacterium That Grows on a Polyurethane Oligomer and Monomer.</title>
        <authorList>
            <person name="Espinosa M.J.C."/>
            <person name="Blanco A.C."/>
            <person name="Schmidgall T."/>
            <person name="Atanasoff-Kardjalieff A.K."/>
            <person name="Kappelmeyer U."/>
            <person name="Tischler D."/>
            <person name="Pieper D.H."/>
            <person name="Heipieper H.J."/>
            <person name="Eberlein C."/>
        </authorList>
    </citation>
    <scope>NUCLEOTIDE SEQUENCE [LARGE SCALE GENOMIC DNA]</scope>
    <source>
        <strain evidence="1 2">TDA1</strain>
    </source>
</reference>
<protein>
    <recommendedName>
        <fullName evidence="3">Filamentous hemagglutinin</fullName>
    </recommendedName>
</protein>
<gene>
    <name evidence="1" type="ORF">PMC74_16585</name>
</gene>
<sequence>MATIQIMSVVGSAVPPSLRQQGQLACWYLVRNGEPVSGPLLTRASAQALAEQLQPGTLVA</sequence>
<dbReference type="EMBL" id="CP116669">
    <property type="protein sequence ID" value="WCH98391.1"/>
    <property type="molecule type" value="Genomic_DNA"/>
</dbReference>
<evidence type="ECO:0008006" key="3">
    <source>
        <dbReference type="Google" id="ProtNLM"/>
    </source>
</evidence>
<organism evidence="1 2">
    <name type="scientific">Pseudomonas capeferrum</name>
    <dbReference type="NCBI Taxonomy" id="1495066"/>
    <lineage>
        <taxon>Bacteria</taxon>
        <taxon>Pseudomonadati</taxon>
        <taxon>Pseudomonadota</taxon>
        <taxon>Gammaproteobacteria</taxon>
        <taxon>Pseudomonadales</taxon>
        <taxon>Pseudomonadaceae</taxon>
        <taxon>Pseudomonas</taxon>
    </lineage>
</organism>
<dbReference type="Proteomes" id="UP001214301">
    <property type="component" value="Chromosome"/>
</dbReference>
<name>A0ABY7R477_9PSED</name>
<proteinExistence type="predicted"/>
<evidence type="ECO:0000313" key="2">
    <source>
        <dbReference type="Proteomes" id="UP001214301"/>
    </source>
</evidence>
<evidence type="ECO:0000313" key="1">
    <source>
        <dbReference type="EMBL" id="WCH98391.1"/>
    </source>
</evidence>